<dbReference type="AlphaFoldDB" id="J4I9I5"/>
<keyword evidence="2" id="KW-1185">Reference proteome</keyword>
<dbReference type="HOGENOM" id="CLU_1204785_0_0_1"/>
<dbReference type="EMBL" id="HE797023">
    <property type="protein sequence ID" value="CCM01221.1"/>
    <property type="molecule type" value="Genomic_DNA"/>
</dbReference>
<dbReference type="GeneID" id="24096132"/>
<evidence type="ECO:0000313" key="2">
    <source>
        <dbReference type="Proteomes" id="UP000006352"/>
    </source>
</evidence>
<dbReference type="OrthoDB" id="2802667at2759"/>
<evidence type="ECO:0008006" key="3">
    <source>
        <dbReference type="Google" id="ProtNLM"/>
    </source>
</evidence>
<reference evidence="1 2" key="1">
    <citation type="journal article" date="2012" name="Appl. Environ. Microbiol.">
        <title>Short-read sequencing for genomic analysis of the brown rot fungus Fibroporia radiculosa.</title>
        <authorList>
            <person name="Tang J.D."/>
            <person name="Perkins A.D."/>
            <person name="Sonstegard T.S."/>
            <person name="Schroeder S.G."/>
            <person name="Burgess S.C."/>
            <person name="Diehl S.V."/>
        </authorList>
    </citation>
    <scope>NUCLEOTIDE SEQUENCE [LARGE SCALE GENOMIC DNA]</scope>
    <source>
        <strain evidence="1 2">TFFH 294</strain>
    </source>
</reference>
<dbReference type="InParanoid" id="J4I9I5"/>
<protein>
    <recommendedName>
        <fullName evidence="3">Carbohydrate-binding module family 19 domain-containing protein</fullName>
    </recommendedName>
</protein>
<dbReference type="STRING" id="599839.J4I9I5"/>
<sequence>MPLGSLDAATYLKNGQDAQRLNAEFASLNANDTCLSGQRACISGSYAQCVRGLWKTENCTASEQCYALPATVRNGTFLSCTTEAVAESIINATGAAGGIAVNGSSTTSNATSPKQPSSPFSIQAMTTNTATLTQASTGVVPLVSSSGSIITLAPQTTIVTTRTLDPAEASSLLASLTADGLLSSTTPINSLVPVILSSLPVITPEPTTTLNIEVVNHFSGTSAVTFTTMC</sequence>
<gene>
    <name evidence="1" type="ORF">FIBRA_03269</name>
</gene>
<proteinExistence type="predicted"/>
<accession>J4I9I5</accession>
<dbReference type="RefSeq" id="XP_012180504.1">
    <property type="nucleotide sequence ID" value="XM_012325114.1"/>
</dbReference>
<name>J4I9I5_9APHY</name>
<dbReference type="Proteomes" id="UP000006352">
    <property type="component" value="Unassembled WGS sequence"/>
</dbReference>
<evidence type="ECO:0000313" key="1">
    <source>
        <dbReference type="EMBL" id="CCM01221.1"/>
    </source>
</evidence>
<organism evidence="1 2">
    <name type="scientific">Fibroporia radiculosa</name>
    <dbReference type="NCBI Taxonomy" id="599839"/>
    <lineage>
        <taxon>Eukaryota</taxon>
        <taxon>Fungi</taxon>
        <taxon>Dikarya</taxon>
        <taxon>Basidiomycota</taxon>
        <taxon>Agaricomycotina</taxon>
        <taxon>Agaricomycetes</taxon>
        <taxon>Polyporales</taxon>
        <taxon>Fibroporiaceae</taxon>
        <taxon>Fibroporia</taxon>
    </lineage>
</organism>